<sequence length="151" mass="17221">MRKNLKIYKQMRRLPFGDKLFSFVVCRLAPYFDSIKPKVTALQPGYAEVKIKKRRRVTNHLNTVHAIAMCNMAELAGGMMTDVSIPVKSRWIPVGMTVEYLKKAKTDLTAYAQGENIDWNTEGDKLVPVEVKDTEGNLVFRAEITMNVRLT</sequence>
<gene>
    <name evidence="1" type="ORF">C9I99_02025</name>
</gene>
<dbReference type="InterPro" id="IPR029069">
    <property type="entry name" value="HotDog_dom_sf"/>
</dbReference>
<reference evidence="1 2" key="1">
    <citation type="submission" date="2018-03" db="EMBL/GenBank/DDBJ databases">
        <title>Whole genome sequencing of Histamine producing bacteria.</title>
        <authorList>
            <person name="Butler K."/>
        </authorList>
    </citation>
    <scope>NUCLEOTIDE SEQUENCE [LARGE SCALE GENOMIC DNA]</scope>
    <source>
        <strain evidence="1 2">JCM 13586</strain>
    </source>
</reference>
<dbReference type="EMBL" id="PYMH01000001">
    <property type="protein sequence ID" value="PSU35819.1"/>
    <property type="molecule type" value="Genomic_DNA"/>
</dbReference>
<dbReference type="RefSeq" id="WP_107347174.1">
    <property type="nucleotide sequence ID" value="NZ_PYMH01000001.1"/>
</dbReference>
<name>A0A2T3J3E8_9GAMM</name>
<dbReference type="CDD" id="cd03443">
    <property type="entry name" value="PaaI_thioesterase"/>
    <property type="match status" value="1"/>
</dbReference>
<accession>A0A2T3J3E8</accession>
<keyword evidence="2" id="KW-1185">Reference proteome</keyword>
<protein>
    <submittedName>
        <fullName evidence="1">DUF4442 domain-containing protein</fullName>
    </submittedName>
</protein>
<evidence type="ECO:0000313" key="2">
    <source>
        <dbReference type="Proteomes" id="UP000241222"/>
    </source>
</evidence>
<proteinExistence type="predicted"/>
<dbReference type="OrthoDB" id="793353at2"/>
<evidence type="ECO:0000313" key="1">
    <source>
        <dbReference type="EMBL" id="PSU35819.1"/>
    </source>
</evidence>
<dbReference type="InterPro" id="IPR027961">
    <property type="entry name" value="DUF4442"/>
</dbReference>
<dbReference type="Proteomes" id="UP000241222">
    <property type="component" value="Unassembled WGS sequence"/>
</dbReference>
<dbReference type="Gene3D" id="3.10.129.10">
    <property type="entry name" value="Hotdog Thioesterase"/>
    <property type="match status" value="1"/>
</dbReference>
<dbReference type="Pfam" id="PF14539">
    <property type="entry name" value="DUF4442"/>
    <property type="match status" value="1"/>
</dbReference>
<dbReference type="SUPFAM" id="SSF54637">
    <property type="entry name" value="Thioesterase/thiol ester dehydrase-isomerase"/>
    <property type="match status" value="1"/>
</dbReference>
<organism evidence="1 2">
    <name type="scientific">Photobacterium lutimaris</name>
    <dbReference type="NCBI Taxonomy" id="388278"/>
    <lineage>
        <taxon>Bacteria</taxon>
        <taxon>Pseudomonadati</taxon>
        <taxon>Pseudomonadota</taxon>
        <taxon>Gammaproteobacteria</taxon>
        <taxon>Vibrionales</taxon>
        <taxon>Vibrionaceae</taxon>
        <taxon>Photobacterium</taxon>
    </lineage>
</organism>
<dbReference type="AlphaFoldDB" id="A0A2T3J3E8"/>
<comment type="caution">
    <text evidence="1">The sequence shown here is derived from an EMBL/GenBank/DDBJ whole genome shotgun (WGS) entry which is preliminary data.</text>
</comment>